<accession>A0A846TL39</accession>
<comment type="caution">
    <text evidence="2">The sequence shown here is derived from an EMBL/GenBank/DDBJ whole genome shotgun (WGS) entry which is preliminary data.</text>
</comment>
<protein>
    <submittedName>
        <fullName evidence="2">Uncharacterized protein</fullName>
    </submittedName>
</protein>
<feature type="compositionally biased region" description="Polar residues" evidence="1">
    <location>
        <begin position="218"/>
        <end position="230"/>
    </location>
</feature>
<name>A0A846TL39_9BACI</name>
<gene>
    <name evidence="2" type="ORF">GWK17_04720</name>
</gene>
<evidence type="ECO:0000313" key="3">
    <source>
        <dbReference type="Proteomes" id="UP000587942"/>
    </source>
</evidence>
<feature type="compositionally biased region" description="Polar residues" evidence="1">
    <location>
        <begin position="143"/>
        <end position="165"/>
    </location>
</feature>
<feature type="compositionally biased region" description="Polar residues" evidence="1">
    <location>
        <begin position="174"/>
        <end position="185"/>
    </location>
</feature>
<sequence length="247" mass="27578">MKGSLEVKSVSKLSKTGGMKHIVSIANLPINKLQLVNGKYCYTINGQDSNHEVKIKLIFNKKIVDKRKSQGVDIGYIEFTSNFVTINLSRVISLKRIYKSGNSYQTSYSNINSQNSIIYEVSLTYKKGYFESIISPRVNRTLDSQTQKAANRGQRINNQTTSTSNKPEKKPVGKNQTRNIGTFTLPNRVKIGSSSNPYAGAIGRSPDDLRHRDICQADSASYKYSPNSDSLRPRNEFLGGTGSNMHR</sequence>
<evidence type="ECO:0000313" key="2">
    <source>
        <dbReference type="EMBL" id="NKE04775.1"/>
    </source>
</evidence>
<feature type="region of interest" description="Disordered" evidence="1">
    <location>
        <begin position="143"/>
        <end position="247"/>
    </location>
</feature>
<feature type="compositionally biased region" description="Basic and acidic residues" evidence="1">
    <location>
        <begin position="205"/>
        <end position="215"/>
    </location>
</feature>
<dbReference type="AlphaFoldDB" id="A0A846TL39"/>
<dbReference type="EMBL" id="JAAVUM010000002">
    <property type="protein sequence ID" value="NKE04775.1"/>
    <property type="molecule type" value="Genomic_DNA"/>
</dbReference>
<reference evidence="2 3" key="1">
    <citation type="submission" date="2020-03" db="EMBL/GenBank/DDBJ databases">
        <authorList>
            <person name="Sun Q."/>
        </authorList>
    </citation>
    <scope>NUCLEOTIDE SEQUENCE [LARGE SCALE GENOMIC DNA]</scope>
    <source>
        <strain evidence="2 3">KACC 21451</strain>
    </source>
</reference>
<organism evidence="2 3">
    <name type="scientific">Mesobacillus selenatarsenatis</name>
    <dbReference type="NCBI Taxonomy" id="388741"/>
    <lineage>
        <taxon>Bacteria</taxon>
        <taxon>Bacillati</taxon>
        <taxon>Bacillota</taxon>
        <taxon>Bacilli</taxon>
        <taxon>Bacillales</taxon>
        <taxon>Bacillaceae</taxon>
        <taxon>Mesobacillus</taxon>
    </lineage>
</organism>
<evidence type="ECO:0000256" key="1">
    <source>
        <dbReference type="SAM" id="MobiDB-lite"/>
    </source>
</evidence>
<proteinExistence type="predicted"/>
<dbReference type="Proteomes" id="UP000587942">
    <property type="component" value="Unassembled WGS sequence"/>
</dbReference>